<keyword evidence="2" id="KW-1185">Reference proteome</keyword>
<sequence>MKVSELTGAQLDYWVARAEGMPAENLQIRGIQRSTEAHCVRTVRTVMLGPDQSDARDVPVEALRYSTDWAQGGPLQQKHGLSVVRWSSYGTPEVWVAFANGDSHYIDTYQDDFLGEESATPLQAICRAVARAAFGDDVDEAPIRTA</sequence>
<proteinExistence type="predicted"/>
<organism evidence="1 2">
    <name type="scientific">[Empedobacter] haloabium</name>
    <dbReference type="NCBI Taxonomy" id="592317"/>
    <lineage>
        <taxon>Bacteria</taxon>
        <taxon>Pseudomonadati</taxon>
        <taxon>Pseudomonadota</taxon>
        <taxon>Betaproteobacteria</taxon>
        <taxon>Burkholderiales</taxon>
        <taxon>Oxalobacteraceae</taxon>
        <taxon>Telluria group</taxon>
        <taxon>Telluria group incertae sedis</taxon>
    </lineage>
</organism>
<accession>A0ABZ1USN8</accession>
<dbReference type="EMBL" id="CP136508">
    <property type="protein sequence ID" value="WUR15696.1"/>
    <property type="molecule type" value="Genomic_DNA"/>
</dbReference>
<dbReference type="InterPro" id="IPR019701">
    <property type="entry name" value="Phage_P22_NinX"/>
</dbReference>
<dbReference type="Proteomes" id="UP000321323">
    <property type="component" value="Chromosome"/>
</dbReference>
<dbReference type="Pfam" id="PF10765">
    <property type="entry name" value="Phage_P22_NinX"/>
    <property type="match status" value="1"/>
</dbReference>
<gene>
    <name evidence="1" type="ORF">E7V67_011510</name>
</gene>
<protein>
    <submittedName>
        <fullName evidence="1">Phage protein NinX family protein</fullName>
    </submittedName>
</protein>
<reference evidence="1 2" key="1">
    <citation type="journal article" date="2019" name="Int. J. Syst. Evol. Microbiol.">
        <title>The Draft Whole-Genome Sequence of the Antibiotic Producer Empedobacter haloabium ATCC 31962 Provides Indications for Its Taxonomic Reclassification.</title>
        <authorList>
            <person name="Miess H."/>
            <person name="Arlt P."/>
            <person name="Apel A.K."/>
            <person name="Weber T."/>
            <person name="Nieselt K."/>
            <person name="Hanssen F."/>
            <person name="Czemmel S."/>
            <person name="Nahnsen S."/>
            <person name="Gross H."/>
        </authorList>
    </citation>
    <scope>NUCLEOTIDE SEQUENCE [LARGE SCALE GENOMIC DNA]</scope>
    <source>
        <strain evidence="1 2">ATCC 31962</strain>
    </source>
</reference>
<evidence type="ECO:0000313" key="2">
    <source>
        <dbReference type="Proteomes" id="UP000321323"/>
    </source>
</evidence>
<name>A0ABZ1USN8_9BURK</name>
<evidence type="ECO:0000313" key="1">
    <source>
        <dbReference type="EMBL" id="WUR15696.1"/>
    </source>
</evidence>